<protein>
    <submittedName>
        <fullName evidence="2">Uncharacterized protein</fullName>
    </submittedName>
</protein>
<accession>A0A394DCE7</accession>
<gene>
    <name evidence="2" type="ORF">TanjilG_27347</name>
</gene>
<evidence type="ECO:0000313" key="3">
    <source>
        <dbReference type="Proteomes" id="UP000188354"/>
    </source>
</evidence>
<dbReference type="Proteomes" id="UP000188354">
    <property type="component" value="Unassembled WGS sequence"/>
</dbReference>
<evidence type="ECO:0000313" key="2">
    <source>
        <dbReference type="EMBL" id="OIW21002.1"/>
    </source>
</evidence>
<dbReference type="EMBL" id="MLAU01017694">
    <property type="protein sequence ID" value="OIW21002.1"/>
    <property type="molecule type" value="Genomic_DNA"/>
</dbReference>
<feature type="compositionally biased region" description="Polar residues" evidence="1">
    <location>
        <begin position="64"/>
        <end position="75"/>
    </location>
</feature>
<name>A0A394DCE7_LUPAN</name>
<dbReference type="Gramene" id="OIW21002">
    <property type="protein sequence ID" value="OIW21002"/>
    <property type="gene ID" value="TanjilG_27347"/>
</dbReference>
<feature type="compositionally biased region" description="Polar residues" evidence="1">
    <location>
        <begin position="116"/>
        <end position="138"/>
    </location>
</feature>
<proteinExistence type="predicted"/>
<evidence type="ECO:0000256" key="1">
    <source>
        <dbReference type="SAM" id="MobiDB-lite"/>
    </source>
</evidence>
<sequence>MNKKGFELKYQARSSDELTKIFEAQVRNDNPLKKQDILTSNTQAKRCTPKHERTKISATRPIDNHQSISTSTSIVKPNEKQEQLKHFLATKKSTQSTRYGQMQNKKHDYKKKLVTAENSSHTTGANEMQNRTQDQRMNPFQRDS</sequence>
<keyword evidence="3" id="KW-1185">Reference proteome</keyword>
<reference evidence="2 3" key="1">
    <citation type="journal article" date="2017" name="Plant Biotechnol. J.">
        <title>A comprehensive draft genome sequence for lupin (Lupinus angustifolius), an emerging health food: insights into plant-microbe interactions and legume evolution.</title>
        <authorList>
            <person name="Hane J.K."/>
            <person name="Ming Y."/>
            <person name="Kamphuis L.G."/>
            <person name="Nelson M.N."/>
            <person name="Garg G."/>
            <person name="Atkins C.A."/>
            <person name="Bayer P.E."/>
            <person name="Bravo A."/>
            <person name="Bringans S."/>
            <person name="Cannon S."/>
            <person name="Edwards D."/>
            <person name="Foley R."/>
            <person name="Gao L.L."/>
            <person name="Harrison M.J."/>
            <person name="Huang W."/>
            <person name="Hurgobin B."/>
            <person name="Li S."/>
            <person name="Liu C.W."/>
            <person name="McGrath A."/>
            <person name="Morahan G."/>
            <person name="Murray J."/>
            <person name="Weller J."/>
            <person name="Jian J."/>
            <person name="Singh K.B."/>
        </authorList>
    </citation>
    <scope>NUCLEOTIDE SEQUENCE [LARGE SCALE GENOMIC DNA]</scope>
    <source>
        <strain evidence="3">cv. Tanjil</strain>
        <tissue evidence="2">Whole plant</tissue>
    </source>
</reference>
<feature type="region of interest" description="Disordered" evidence="1">
    <location>
        <begin position="113"/>
        <end position="144"/>
    </location>
</feature>
<feature type="region of interest" description="Disordered" evidence="1">
    <location>
        <begin position="41"/>
        <end position="78"/>
    </location>
</feature>
<dbReference type="AlphaFoldDB" id="A0A394DCE7"/>
<comment type="caution">
    <text evidence="2">The sequence shown here is derived from an EMBL/GenBank/DDBJ whole genome shotgun (WGS) entry which is preliminary data.</text>
</comment>
<organism evidence="2 3">
    <name type="scientific">Lupinus angustifolius</name>
    <name type="common">Narrow-leaved blue lupine</name>
    <dbReference type="NCBI Taxonomy" id="3871"/>
    <lineage>
        <taxon>Eukaryota</taxon>
        <taxon>Viridiplantae</taxon>
        <taxon>Streptophyta</taxon>
        <taxon>Embryophyta</taxon>
        <taxon>Tracheophyta</taxon>
        <taxon>Spermatophyta</taxon>
        <taxon>Magnoliopsida</taxon>
        <taxon>eudicotyledons</taxon>
        <taxon>Gunneridae</taxon>
        <taxon>Pentapetalae</taxon>
        <taxon>rosids</taxon>
        <taxon>fabids</taxon>
        <taxon>Fabales</taxon>
        <taxon>Fabaceae</taxon>
        <taxon>Papilionoideae</taxon>
        <taxon>50 kb inversion clade</taxon>
        <taxon>genistoids sensu lato</taxon>
        <taxon>core genistoids</taxon>
        <taxon>Genisteae</taxon>
        <taxon>Lupinus</taxon>
    </lineage>
</organism>